<dbReference type="EMBL" id="CP051772">
    <property type="protein sequence ID" value="QJF03218.1"/>
    <property type="molecule type" value="Genomic_DNA"/>
</dbReference>
<reference evidence="2 3" key="1">
    <citation type="submission" date="2020-04" db="EMBL/GenBank/DDBJ databases">
        <title>Mesorhizobium japonicum R7A epigenetic regulation of quorum sensing and ICE transfer.</title>
        <authorList>
            <person name="Ramsay J.P."/>
            <person name="Colombi E."/>
            <person name="Perry B.J."/>
            <person name="Staltari A."/>
        </authorList>
    </citation>
    <scope>NUCLEOTIDE SEQUENCE [LARGE SCALE GENOMIC DNA]</scope>
    <source>
        <strain evidence="2 3">R7A</strain>
    </source>
</reference>
<dbReference type="InterPro" id="IPR041657">
    <property type="entry name" value="HTH_17"/>
</dbReference>
<evidence type="ECO:0000313" key="2">
    <source>
        <dbReference type="EMBL" id="QJF03218.1"/>
    </source>
</evidence>
<proteinExistence type="predicted"/>
<keyword evidence="3" id="KW-1185">Reference proteome</keyword>
<sequence length="104" mass="11739">MRKRNTEETLADLYLYLASKGLVPLPPKLPERRPKRRRYREGELVTPAQTARFLKVSVKTLANWRVKGDGPVFKKIGSSVVYDFADLKSFVATRSRASTSAGRA</sequence>
<name>A0ABX6MWG9_9HYPH</name>
<dbReference type="SUPFAM" id="SSF46955">
    <property type="entry name" value="Putative DNA-binding domain"/>
    <property type="match status" value="1"/>
</dbReference>
<dbReference type="InterPro" id="IPR009061">
    <property type="entry name" value="DNA-bd_dom_put_sf"/>
</dbReference>
<organism evidence="2 3">
    <name type="scientific">Mesorhizobium japonicum R7A</name>
    <dbReference type="NCBI Taxonomy" id="935547"/>
    <lineage>
        <taxon>Bacteria</taxon>
        <taxon>Pseudomonadati</taxon>
        <taxon>Pseudomonadota</taxon>
        <taxon>Alphaproteobacteria</taxon>
        <taxon>Hyphomicrobiales</taxon>
        <taxon>Phyllobacteriaceae</taxon>
        <taxon>Mesorhizobium</taxon>
    </lineage>
</organism>
<gene>
    <name evidence="2" type="ORF">R7A2020_20960</name>
</gene>
<accession>A0ABX6MWG9</accession>
<dbReference type="GeneID" id="66684486"/>
<feature type="domain" description="Helix-turn-helix" evidence="1">
    <location>
        <begin position="44"/>
        <end position="94"/>
    </location>
</feature>
<dbReference type="Gene3D" id="1.10.10.10">
    <property type="entry name" value="Winged helix-like DNA-binding domain superfamily/Winged helix DNA-binding domain"/>
    <property type="match status" value="1"/>
</dbReference>
<dbReference type="InterPro" id="IPR036388">
    <property type="entry name" value="WH-like_DNA-bd_sf"/>
</dbReference>
<protein>
    <submittedName>
        <fullName evidence="2">Helix-turn-helix domain-containing protein</fullName>
    </submittedName>
</protein>
<evidence type="ECO:0000313" key="3">
    <source>
        <dbReference type="Proteomes" id="UP000500892"/>
    </source>
</evidence>
<dbReference type="Pfam" id="PF12728">
    <property type="entry name" value="HTH_17"/>
    <property type="match status" value="1"/>
</dbReference>
<dbReference type="RefSeq" id="WP_080680240.1">
    <property type="nucleotide sequence ID" value="NZ_CP033366.1"/>
</dbReference>
<dbReference type="Proteomes" id="UP000500892">
    <property type="component" value="Chromosome"/>
</dbReference>
<evidence type="ECO:0000259" key="1">
    <source>
        <dbReference type="Pfam" id="PF12728"/>
    </source>
</evidence>